<dbReference type="Pfam" id="PF19797">
    <property type="entry name" value="DUF6281"/>
    <property type="match status" value="1"/>
</dbReference>
<dbReference type="Proteomes" id="UP000622166">
    <property type="component" value="Unassembled WGS sequence"/>
</dbReference>
<dbReference type="AlphaFoldDB" id="A0A918PTW1"/>
<feature type="chain" id="PRO_5039138166" description="Secreted protein" evidence="2">
    <location>
        <begin position="21"/>
        <end position="134"/>
    </location>
</feature>
<dbReference type="PROSITE" id="PS51257">
    <property type="entry name" value="PROKAR_LIPOPROTEIN"/>
    <property type="match status" value="1"/>
</dbReference>
<gene>
    <name evidence="3" type="ORF">GCM10010365_48540</name>
</gene>
<accession>A0A918PTW1</accession>
<comment type="caution">
    <text evidence="3">The sequence shown here is derived from an EMBL/GenBank/DDBJ whole genome shotgun (WGS) entry which is preliminary data.</text>
</comment>
<reference evidence="3" key="2">
    <citation type="submission" date="2020-09" db="EMBL/GenBank/DDBJ databases">
        <authorList>
            <person name="Sun Q."/>
            <person name="Ohkuma M."/>
        </authorList>
    </citation>
    <scope>NUCLEOTIDE SEQUENCE</scope>
    <source>
        <strain evidence="3">JCM 4815</strain>
    </source>
</reference>
<evidence type="ECO:0000256" key="2">
    <source>
        <dbReference type="SAM" id="SignalP"/>
    </source>
</evidence>
<feature type="compositionally biased region" description="Acidic residues" evidence="1">
    <location>
        <begin position="75"/>
        <end position="87"/>
    </location>
</feature>
<dbReference type="RefSeq" id="WP_189862463.1">
    <property type="nucleotide sequence ID" value="NZ_BMVW01000010.1"/>
</dbReference>
<keyword evidence="4" id="KW-1185">Reference proteome</keyword>
<evidence type="ECO:0000313" key="4">
    <source>
        <dbReference type="Proteomes" id="UP000622166"/>
    </source>
</evidence>
<proteinExistence type="predicted"/>
<protein>
    <recommendedName>
        <fullName evidence="5">Secreted protein</fullName>
    </recommendedName>
</protein>
<keyword evidence="2" id="KW-0732">Signal</keyword>
<organism evidence="3 4">
    <name type="scientific">Streptomyces poonensis</name>
    <dbReference type="NCBI Taxonomy" id="68255"/>
    <lineage>
        <taxon>Bacteria</taxon>
        <taxon>Bacillati</taxon>
        <taxon>Actinomycetota</taxon>
        <taxon>Actinomycetes</taxon>
        <taxon>Kitasatosporales</taxon>
        <taxon>Streptomycetaceae</taxon>
        <taxon>Streptomyces</taxon>
    </lineage>
</organism>
<dbReference type="InterPro" id="IPR046248">
    <property type="entry name" value="DUF6281"/>
</dbReference>
<reference evidence="3" key="1">
    <citation type="journal article" date="2014" name="Int. J. Syst. Evol. Microbiol.">
        <title>Complete genome sequence of Corynebacterium casei LMG S-19264T (=DSM 44701T), isolated from a smear-ripened cheese.</title>
        <authorList>
            <consortium name="US DOE Joint Genome Institute (JGI-PGF)"/>
            <person name="Walter F."/>
            <person name="Albersmeier A."/>
            <person name="Kalinowski J."/>
            <person name="Ruckert C."/>
        </authorList>
    </citation>
    <scope>NUCLEOTIDE SEQUENCE</scope>
    <source>
        <strain evidence="3">JCM 4815</strain>
    </source>
</reference>
<evidence type="ECO:0008006" key="5">
    <source>
        <dbReference type="Google" id="ProtNLM"/>
    </source>
</evidence>
<evidence type="ECO:0000313" key="3">
    <source>
        <dbReference type="EMBL" id="GGZ22594.1"/>
    </source>
</evidence>
<name>A0A918PTW1_9ACTN</name>
<feature type="signal peptide" evidence="2">
    <location>
        <begin position="1"/>
        <end position="20"/>
    </location>
</feature>
<feature type="region of interest" description="Disordered" evidence="1">
    <location>
        <begin position="64"/>
        <end position="87"/>
    </location>
</feature>
<sequence>MRAVLPVGRTAFARALVATATLTVSVACVPSLGGETESICAWMVEYKDRMYSDVGDVDVTRGKELGEATFPPCDDTPDDGDEGEAEEPTTAYAIEGLDPGIAIAVEDAPRDVIFVAVDADGELPPGVRDLIDRP</sequence>
<dbReference type="EMBL" id="BMVW01000010">
    <property type="protein sequence ID" value="GGZ22594.1"/>
    <property type="molecule type" value="Genomic_DNA"/>
</dbReference>
<evidence type="ECO:0000256" key="1">
    <source>
        <dbReference type="SAM" id="MobiDB-lite"/>
    </source>
</evidence>